<feature type="transmembrane region" description="Helical" evidence="2">
    <location>
        <begin position="194"/>
        <end position="214"/>
    </location>
</feature>
<keyword evidence="2" id="KW-0812">Transmembrane</keyword>
<feature type="transmembrane region" description="Helical" evidence="2">
    <location>
        <begin position="56"/>
        <end position="79"/>
    </location>
</feature>
<proteinExistence type="predicted"/>
<protein>
    <submittedName>
        <fullName evidence="3">Uncharacterized protein</fullName>
    </submittedName>
</protein>
<keyword evidence="2" id="KW-0472">Membrane</keyword>
<feature type="compositionally biased region" description="Gly residues" evidence="1">
    <location>
        <begin position="849"/>
        <end position="866"/>
    </location>
</feature>
<sequence>MNYVVESSIFKAASSQMILFGVNACVELVCYGIYGSLFVLAIHILARRKAAGNKLLVLYTCTMAIFGTAQVVICLMQTAQIVRLVIVLVEEDTATSDVTNPNLLRLEAAAASLALAQQLVFASNNTGVGCAVNTTNTNSAFYVLRHAPFVLGAITNLTLVILTGSAAGGRIWWIRRDALRVGIADGLLSHYNAAIAMILESGALYAMLATALAITPPTGTDYTFVLQGIAIHVINIAPTMMVVRVGLGHNLQDIVENRRCDWPLTPLRGQLSSLQTPNIRSEDNGPFRAKMFRLAIYGFHIPLRHLDELPLDKIGKGSAMYLATNVHWKFCPRLYQRLRPKLAERDFEECELADFFPKEKVVALSAIGETFEDIYEGRRHLAMLHGAPQVNDELNYWIENPRLSPHEPSSAHYGAPEAQSATAPLVVPHAGLKQTYIASSWAIYCVKASLVDRSLFPTTWYPDWDPGLLADKFSPRQRTRNSRPTDWGTTPKAPSTAITPPLDPTMAENIEKHFEKYSTRPELLEHMEEKAGRTVRDAETARAYLENNRWIAKGDKLNREVMFSVLLKISLLPQTSLKSMAGTIRALAFMAETIDIAVADEVAAVVAEAVGPIVDSVVDNQGQLHSVVLQVAQHVSTLRKTVEDTSADATTVVGALRVQIADLRGRIDATAEEVKEVVQAQLAAQVAELRATVEETGAAAALAADGMKVVVAAATEVQKATIAVPTGQRSYAAAATTLTSAQADVLARAARMRRQILVDKADDTTVNSLSMLNELELKEKANLALTLMTEKLAAGGAPGQGGGAPADGGWRGMRQKAMDQGDANRWSDDGLYQSNIMDAFQAPSTRGAQGRGGQTRGGTSRGGRLGTPGPSALRNEFARGSTSTQRPETQMNRDPAAAVGGHV</sequence>
<dbReference type="EMBL" id="JARJCM010000577">
    <property type="protein sequence ID" value="KAJ7016164.1"/>
    <property type="molecule type" value="Genomic_DNA"/>
</dbReference>
<accession>A0AAD6WPI8</accession>
<comment type="caution">
    <text evidence="3">The sequence shown here is derived from an EMBL/GenBank/DDBJ whole genome shotgun (WGS) entry which is preliminary data.</text>
</comment>
<keyword evidence="4" id="KW-1185">Reference proteome</keyword>
<feature type="transmembrane region" description="Helical" evidence="2">
    <location>
        <begin position="149"/>
        <end position="173"/>
    </location>
</feature>
<feature type="region of interest" description="Disordered" evidence="1">
    <location>
        <begin position="794"/>
        <end position="829"/>
    </location>
</feature>
<feature type="compositionally biased region" description="Gly residues" evidence="1">
    <location>
        <begin position="796"/>
        <end position="811"/>
    </location>
</feature>
<organism evidence="3 4">
    <name type="scientific">Mycena alexandri</name>
    <dbReference type="NCBI Taxonomy" id="1745969"/>
    <lineage>
        <taxon>Eukaryota</taxon>
        <taxon>Fungi</taxon>
        <taxon>Dikarya</taxon>
        <taxon>Basidiomycota</taxon>
        <taxon>Agaricomycotina</taxon>
        <taxon>Agaricomycetes</taxon>
        <taxon>Agaricomycetidae</taxon>
        <taxon>Agaricales</taxon>
        <taxon>Marasmiineae</taxon>
        <taxon>Mycenaceae</taxon>
        <taxon>Mycena</taxon>
    </lineage>
</organism>
<evidence type="ECO:0000256" key="2">
    <source>
        <dbReference type="SAM" id="Phobius"/>
    </source>
</evidence>
<feature type="compositionally biased region" description="Polar residues" evidence="1">
    <location>
        <begin position="880"/>
        <end position="892"/>
    </location>
</feature>
<dbReference type="AlphaFoldDB" id="A0AAD6WPI8"/>
<reference evidence="3" key="1">
    <citation type="submission" date="2023-03" db="EMBL/GenBank/DDBJ databases">
        <title>Massive genome expansion in bonnet fungi (Mycena s.s.) driven by repeated elements and novel gene families across ecological guilds.</title>
        <authorList>
            <consortium name="Lawrence Berkeley National Laboratory"/>
            <person name="Harder C.B."/>
            <person name="Miyauchi S."/>
            <person name="Viragh M."/>
            <person name="Kuo A."/>
            <person name="Thoen E."/>
            <person name="Andreopoulos B."/>
            <person name="Lu D."/>
            <person name="Skrede I."/>
            <person name="Drula E."/>
            <person name="Henrissat B."/>
            <person name="Morin E."/>
            <person name="Kohler A."/>
            <person name="Barry K."/>
            <person name="LaButti K."/>
            <person name="Morin E."/>
            <person name="Salamov A."/>
            <person name="Lipzen A."/>
            <person name="Mereny Z."/>
            <person name="Hegedus B."/>
            <person name="Baldrian P."/>
            <person name="Stursova M."/>
            <person name="Weitz H."/>
            <person name="Taylor A."/>
            <person name="Grigoriev I.V."/>
            <person name="Nagy L.G."/>
            <person name="Martin F."/>
            <person name="Kauserud H."/>
        </authorList>
    </citation>
    <scope>NUCLEOTIDE SEQUENCE</scope>
    <source>
        <strain evidence="3">CBHHK200</strain>
    </source>
</reference>
<gene>
    <name evidence="3" type="ORF">C8F04DRAFT_1245682</name>
</gene>
<feature type="compositionally biased region" description="Polar residues" evidence="1">
    <location>
        <begin position="482"/>
        <end position="498"/>
    </location>
</feature>
<evidence type="ECO:0000313" key="4">
    <source>
        <dbReference type="Proteomes" id="UP001218188"/>
    </source>
</evidence>
<keyword evidence="2" id="KW-1133">Transmembrane helix</keyword>
<dbReference type="Proteomes" id="UP001218188">
    <property type="component" value="Unassembled WGS sequence"/>
</dbReference>
<feature type="region of interest" description="Disordered" evidence="1">
    <location>
        <begin position="472"/>
        <end position="502"/>
    </location>
</feature>
<evidence type="ECO:0000256" key="1">
    <source>
        <dbReference type="SAM" id="MobiDB-lite"/>
    </source>
</evidence>
<feature type="transmembrane region" description="Helical" evidence="2">
    <location>
        <begin position="20"/>
        <end position="44"/>
    </location>
</feature>
<feature type="region of interest" description="Disordered" evidence="1">
    <location>
        <begin position="841"/>
        <end position="903"/>
    </location>
</feature>
<evidence type="ECO:0000313" key="3">
    <source>
        <dbReference type="EMBL" id="KAJ7016164.1"/>
    </source>
</evidence>
<name>A0AAD6WPI8_9AGAR</name>